<evidence type="ECO:0000313" key="1">
    <source>
        <dbReference type="EMBL" id="KTD47765.1"/>
    </source>
</evidence>
<dbReference type="Proteomes" id="UP000054639">
    <property type="component" value="Unassembled WGS sequence"/>
</dbReference>
<organism evidence="1 2">
    <name type="scientific">Legionella quateirensis</name>
    <dbReference type="NCBI Taxonomy" id="45072"/>
    <lineage>
        <taxon>Bacteria</taxon>
        <taxon>Pseudomonadati</taxon>
        <taxon>Pseudomonadota</taxon>
        <taxon>Gammaproteobacteria</taxon>
        <taxon>Legionellales</taxon>
        <taxon>Legionellaceae</taxon>
        <taxon>Legionella</taxon>
    </lineage>
</organism>
<sequence>MDTSQSFNRYASNSSLLKAQDQILSSIPVAENKMNETTDIMNDALLPQRVQEIAEFMHSSLRSLCKI</sequence>
<comment type="caution">
    <text evidence="1">The sequence shown here is derived from an EMBL/GenBank/DDBJ whole genome shotgun (WGS) entry which is preliminary data.</text>
</comment>
<dbReference type="EMBL" id="LNYR01000031">
    <property type="protein sequence ID" value="KTD47765.1"/>
    <property type="molecule type" value="Genomic_DNA"/>
</dbReference>
<gene>
    <name evidence="1" type="ORF">Lqua_2158</name>
</gene>
<reference evidence="1 2" key="1">
    <citation type="submission" date="2015-11" db="EMBL/GenBank/DDBJ databases">
        <title>Genomic analysis of 38 Legionella species identifies large and diverse effector repertoires.</title>
        <authorList>
            <person name="Burstein D."/>
            <person name="Amaro F."/>
            <person name="Zusman T."/>
            <person name="Lifshitz Z."/>
            <person name="Cohen O."/>
            <person name="Gilbert J.A."/>
            <person name="Pupko T."/>
            <person name="Shuman H.A."/>
            <person name="Segal G."/>
        </authorList>
    </citation>
    <scope>NUCLEOTIDE SEQUENCE [LARGE SCALE GENOMIC DNA]</scope>
    <source>
        <strain evidence="1 2">ATCC 49507</strain>
    </source>
</reference>
<keyword evidence="2" id="KW-1185">Reference proteome</keyword>
<evidence type="ECO:0000313" key="2">
    <source>
        <dbReference type="Proteomes" id="UP000054639"/>
    </source>
</evidence>
<name>A0ABR5RR71_9GAMM</name>
<proteinExistence type="predicted"/>
<protein>
    <submittedName>
        <fullName evidence="1">Uncharacterized protein</fullName>
    </submittedName>
</protein>
<accession>A0ABR5RR71</accession>